<evidence type="ECO:0000256" key="10">
    <source>
        <dbReference type="PROSITE-ProRule" id="PRU00146"/>
    </source>
</evidence>
<organism evidence="14 15">
    <name type="scientific">Hymenoscyphus fraxineus</name>
    <dbReference type="NCBI Taxonomy" id="746836"/>
    <lineage>
        <taxon>Eukaryota</taxon>
        <taxon>Fungi</taxon>
        <taxon>Dikarya</taxon>
        <taxon>Ascomycota</taxon>
        <taxon>Pezizomycotina</taxon>
        <taxon>Leotiomycetes</taxon>
        <taxon>Helotiales</taxon>
        <taxon>Helotiaceae</taxon>
        <taxon>Hymenoscyphus</taxon>
    </lineage>
</organism>
<feature type="site" description="Histone H3K4me3 binding" evidence="8">
    <location>
        <position position="634"/>
    </location>
</feature>
<evidence type="ECO:0000256" key="6">
    <source>
        <dbReference type="ARBA" id="ARBA00022853"/>
    </source>
</evidence>
<comment type="domain">
    <text evidence="11">The PHD-type zinc finger mediates the binding to H3K4me3.</text>
</comment>
<dbReference type="OrthoDB" id="4173905at2759"/>
<keyword evidence="3 9" id="KW-0479">Metal-binding</keyword>
<dbReference type="Gene3D" id="3.30.40.10">
    <property type="entry name" value="Zinc/RING finger domain, C3HC4 (zinc finger)"/>
    <property type="match status" value="1"/>
</dbReference>
<dbReference type="SUPFAM" id="SSF57903">
    <property type="entry name" value="FYVE/PHD zinc finger"/>
    <property type="match status" value="1"/>
</dbReference>
<feature type="compositionally biased region" description="Low complexity" evidence="12">
    <location>
        <begin position="320"/>
        <end position="333"/>
    </location>
</feature>
<protein>
    <recommendedName>
        <fullName evidence="11">Chromatin modification-related protein</fullName>
    </recommendedName>
</protein>
<dbReference type="PANTHER" id="PTHR10333:SF42">
    <property type="entry name" value="INHIBITOR OF GROWTH PROTEIN 5"/>
    <property type="match status" value="1"/>
</dbReference>
<feature type="compositionally biased region" description="Polar residues" evidence="12">
    <location>
        <begin position="121"/>
        <end position="135"/>
    </location>
</feature>
<dbReference type="PROSITE" id="PS01359">
    <property type="entry name" value="ZF_PHD_1"/>
    <property type="match status" value="1"/>
</dbReference>
<evidence type="ECO:0000256" key="5">
    <source>
        <dbReference type="ARBA" id="ARBA00022833"/>
    </source>
</evidence>
<dbReference type="CDD" id="cd15505">
    <property type="entry name" value="PHD_ING"/>
    <property type="match status" value="1"/>
</dbReference>
<keyword evidence="5 9" id="KW-0862">Zinc</keyword>
<evidence type="ECO:0000256" key="1">
    <source>
        <dbReference type="ARBA" id="ARBA00004123"/>
    </source>
</evidence>
<comment type="caution">
    <text evidence="14">The sequence shown here is derived from an EMBL/GenBank/DDBJ whole genome shotgun (WGS) entry which is preliminary data.</text>
</comment>
<feature type="compositionally biased region" description="Polar residues" evidence="12">
    <location>
        <begin position="461"/>
        <end position="486"/>
    </location>
</feature>
<comment type="subunit">
    <text evidence="11">Component of an histone acetyltransferase complex. Interacts with H3K4me3 and to a lesser extent with H3K4me2.</text>
</comment>
<feature type="region of interest" description="Disordered" evidence="12">
    <location>
        <begin position="1"/>
        <end position="46"/>
    </location>
</feature>
<evidence type="ECO:0000256" key="11">
    <source>
        <dbReference type="RuleBase" id="RU361213"/>
    </source>
</evidence>
<feature type="domain" description="PHD-type" evidence="13">
    <location>
        <begin position="632"/>
        <end position="683"/>
    </location>
</feature>
<feature type="binding site" evidence="9">
    <location>
        <position position="680"/>
    </location>
    <ligand>
        <name>Zn(2+)</name>
        <dbReference type="ChEBI" id="CHEBI:29105"/>
        <label>2</label>
    </ligand>
</feature>
<feature type="compositionally biased region" description="Polar residues" evidence="12">
    <location>
        <begin position="10"/>
        <end position="34"/>
    </location>
</feature>
<dbReference type="InterPro" id="IPR001965">
    <property type="entry name" value="Znf_PHD"/>
</dbReference>
<dbReference type="GO" id="GO:0070210">
    <property type="term" value="C:Rpd3L-Expanded complex"/>
    <property type="evidence" value="ECO:0007669"/>
    <property type="project" value="TreeGrafter"/>
</dbReference>
<proteinExistence type="inferred from homology"/>
<feature type="region of interest" description="Disordered" evidence="12">
    <location>
        <begin position="554"/>
        <end position="597"/>
    </location>
</feature>
<dbReference type="InterPro" id="IPR024610">
    <property type="entry name" value="ING_N_histone-binding"/>
</dbReference>
<dbReference type="PROSITE" id="PS50016">
    <property type="entry name" value="ZF_PHD_2"/>
    <property type="match status" value="1"/>
</dbReference>
<feature type="site" description="Histone H3K4me3 binding" evidence="8">
    <location>
        <position position="649"/>
    </location>
</feature>
<dbReference type="InterPro" id="IPR028651">
    <property type="entry name" value="ING_fam"/>
</dbReference>
<dbReference type="EMBL" id="CAJVRL010000066">
    <property type="protein sequence ID" value="CAG8955811.1"/>
    <property type="molecule type" value="Genomic_DNA"/>
</dbReference>
<sequence length="692" mass="74525">MKTAKAVPSDLSSSRRAQPVRQTRVNPPRSSIPSSRAFGPRGSLNGGLEEKEIEIFPAITHFADAITALPKELMRHFTLLKEVDAKIFGPEEDLATLVNAALNTPLPERRPQVDTQHHGPASTTMSAQGSTNGSIVNGHPASVASVPDADVSNFATMAYEPANIPRRQIFQHCAYTTQNMLVSLEEKNHVLSSATEALNKQLARIDDCFPYIELEISEEARNGSTTHWAYPENRLGRSSAANSSRRDVAPVNTLSAAAQALADEAAQRSEARKQALLDKKKNHNKPQAESDFDDHHESRPKEKKVHGNSKVRKAAETPSTVGLGITNGTTTNGHAPKRRKVEKGPAGGVVMERALSGVLGTNGTTTKGKVASPRETPGPDGPKKKPRGTAAANGQPRKRNNTVTTAMSPTLASSPVRSAFPDLKTTGRATPPPTNGARPATSRARQNSIHSLAETARTRQESVPSNKPNGNSTIVPEVAVTSTTNGRIIPEVKPVTKEVHSKPEPVVEEVEKNGAVEPERIIPSTRRDSVPKREEPEVNGGAVQSLLIATVVTTKSGRASKPSTPAMPSFPDPPRSRSSRTALDATSNKRSHKKGAGAAAQLIAQQNMEMDDTSGVIRDEEEEEEEIGADEPTYCYCNGVSYGEMVACDANACAKEWFHLECAGLKVAPKGNAKWYCNECKEKMKPKRFNSR</sequence>
<dbReference type="PANTHER" id="PTHR10333">
    <property type="entry name" value="INHIBITOR OF GROWTH PROTEIN"/>
    <property type="match status" value="1"/>
</dbReference>
<dbReference type="InterPro" id="IPR019786">
    <property type="entry name" value="Zinc_finger_PHD-type_CS"/>
</dbReference>
<dbReference type="InterPro" id="IPR019787">
    <property type="entry name" value="Znf_PHD-finger"/>
</dbReference>
<feature type="compositionally biased region" description="Basic residues" evidence="12">
    <location>
        <begin position="301"/>
        <end position="312"/>
    </location>
</feature>
<evidence type="ECO:0000313" key="14">
    <source>
        <dbReference type="EMBL" id="CAG8955811.1"/>
    </source>
</evidence>
<feature type="compositionally biased region" description="Polar residues" evidence="12">
    <location>
        <begin position="401"/>
        <end position="416"/>
    </location>
</feature>
<evidence type="ECO:0000256" key="7">
    <source>
        <dbReference type="ARBA" id="ARBA00023242"/>
    </source>
</evidence>
<dbReference type="AlphaFoldDB" id="A0A9N9KXM3"/>
<feature type="compositionally biased region" description="Polar residues" evidence="12">
    <location>
        <begin position="554"/>
        <end position="563"/>
    </location>
</feature>
<feature type="binding site" evidence="9">
    <location>
        <position position="637"/>
    </location>
    <ligand>
        <name>Zn(2+)</name>
        <dbReference type="ChEBI" id="CHEBI:29105"/>
        <label>1</label>
    </ligand>
</feature>
<feature type="binding site" evidence="9">
    <location>
        <position position="653"/>
    </location>
    <ligand>
        <name>Zn(2+)</name>
        <dbReference type="ChEBI" id="CHEBI:29105"/>
        <label>2</label>
    </ligand>
</feature>
<feature type="binding site" evidence="9">
    <location>
        <position position="662"/>
    </location>
    <ligand>
        <name>Zn(2+)</name>
        <dbReference type="ChEBI" id="CHEBI:29105"/>
        <label>1</label>
    </ligand>
</feature>
<evidence type="ECO:0000256" key="4">
    <source>
        <dbReference type="ARBA" id="ARBA00022771"/>
    </source>
</evidence>
<dbReference type="GO" id="GO:0006325">
    <property type="term" value="P:chromatin organization"/>
    <property type="evidence" value="ECO:0007669"/>
    <property type="project" value="UniProtKB-KW"/>
</dbReference>
<dbReference type="GO" id="GO:0033698">
    <property type="term" value="C:Rpd3L complex"/>
    <property type="evidence" value="ECO:0007669"/>
    <property type="project" value="TreeGrafter"/>
</dbReference>
<feature type="binding site" evidence="9">
    <location>
        <position position="677"/>
    </location>
    <ligand>
        <name>Zn(2+)</name>
        <dbReference type="ChEBI" id="CHEBI:29105"/>
        <label>2</label>
    </ligand>
</feature>
<feature type="compositionally biased region" description="Basic and acidic residues" evidence="12">
    <location>
        <begin position="494"/>
        <end position="536"/>
    </location>
</feature>
<comment type="similarity">
    <text evidence="2 11">Belongs to the ING family.</text>
</comment>
<feature type="binding site" evidence="9">
    <location>
        <position position="648"/>
    </location>
    <ligand>
        <name>Zn(2+)</name>
        <dbReference type="ChEBI" id="CHEBI:29105"/>
        <label>2</label>
    </ligand>
</feature>
<dbReference type="Proteomes" id="UP000696280">
    <property type="component" value="Unassembled WGS sequence"/>
</dbReference>
<evidence type="ECO:0000259" key="13">
    <source>
        <dbReference type="PROSITE" id="PS50016"/>
    </source>
</evidence>
<dbReference type="Pfam" id="PF12998">
    <property type="entry name" value="ING"/>
    <property type="match status" value="1"/>
</dbReference>
<name>A0A9N9KXM3_9HELO</name>
<feature type="binding site" evidence="9">
    <location>
        <position position="635"/>
    </location>
    <ligand>
        <name>Zn(2+)</name>
        <dbReference type="ChEBI" id="CHEBI:29105"/>
        <label>1</label>
    </ligand>
</feature>
<keyword evidence="15" id="KW-1185">Reference proteome</keyword>
<evidence type="ECO:0000256" key="9">
    <source>
        <dbReference type="PIRSR" id="PIRSR628651-51"/>
    </source>
</evidence>
<feature type="site" description="Histone H3K4me3 binding" evidence="8">
    <location>
        <position position="657"/>
    </location>
</feature>
<comment type="subcellular location">
    <subcellularLocation>
        <location evidence="1 11">Nucleus</location>
    </subcellularLocation>
</comment>
<evidence type="ECO:0000256" key="3">
    <source>
        <dbReference type="ARBA" id="ARBA00022723"/>
    </source>
</evidence>
<evidence type="ECO:0000256" key="8">
    <source>
        <dbReference type="PIRSR" id="PIRSR628651-50"/>
    </source>
</evidence>
<dbReference type="SMART" id="SM01408">
    <property type="entry name" value="ING"/>
    <property type="match status" value="1"/>
</dbReference>
<dbReference type="InterPro" id="IPR013083">
    <property type="entry name" value="Znf_RING/FYVE/PHD"/>
</dbReference>
<feature type="compositionally biased region" description="Basic and acidic residues" evidence="12">
    <location>
        <begin position="107"/>
        <end position="117"/>
    </location>
</feature>
<feature type="region of interest" description="Disordered" evidence="12">
    <location>
        <begin position="107"/>
        <end position="141"/>
    </location>
</feature>
<evidence type="ECO:0000313" key="15">
    <source>
        <dbReference type="Proteomes" id="UP000696280"/>
    </source>
</evidence>
<dbReference type="GO" id="GO:0008270">
    <property type="term" value="F:zinc ion binding"/>
    <property type="evidence" value="ECO:0007669"/>
    <property type="project" value="UniProtKB-KW"/>
</dbReference>
<evidence type="ECO:0000256" key="2">
    <source>
        <dbReference type="ARBA" id="ARBA00010210"/>
    </source>
</evidence>
<feature type="region of interest" description="Disordered" evidence="12">
    <location>
        <begin position="356"/>
        <end position="539"/>
    </location>
</feature>
<keyword evidence="6 11" id="KW-0156">Chromatin regulator</keyword>
<dbReference type="GO" id="GO:0006355">
    <property type="term" value="P:regulation of DNA-templated transcription"/>
    <property type="evidence" value="ECO:0007669"/>
    <property type="project" value="TreeGrafter"/>
</dbReference>
<dbReference type="SMART" id="SM00249">
    <property type="entry name" value="PHD"/>
    <property type="match status" value="1"/>
</dbReference>
<dbReference type="InterPro" id="IPR011011">
    <property type="entry name" value="Znf_FYVE_PHD"/>
</dbReference>
<reference evidence="14" key="1">
    <citation type="submission" date="2021-07" db="EMBL/GenBank/DDBJ databases">
        <authorList>
            <person name="Durling M."/>
        </authorList>
    </citation>
    <scope>NUCLEOTIDE SEQUENCE</scope>
</reference>
<keyword evidence="7 11" id="KW-0539">Nucleus</keyword>
<feature type="region of interest" description="Disordered" evidence="12">
    <location>
        <begin position="277"/>
        <end position="344"/>
    </location>
</feature>
<feature type="binding site" evidence="9">
    <location>
        <position position="659"/>
    </location>
    <ligand>
        <name>Zn(2+)</name>
        <dbReference type="ChEBI" id="CHEBI:29105"/>
        <label>1</label>
    </ligand>
</feature>
<comment type="function">
    <text evidence="11">Component of an histone acetyltransferase complex.</text>
</comment>
<evidence type="ECO:0000256" key="12">
    <source>
        <dbReference type="SAM" id="MobiDB-lite"/>
    </source>
</evidence>
<keyword evidence="4 10" id="KW-0863">Zinc-finger</keyword>
<accession>A0A9N9KXM3</accession>
<gene>
    <name evidence="14" type="ORF">HYFRA_00011680</name>
</gene>
<feature type="site" description="Histone H3K4me3 binding" evidence="8">
    <location>
        <position position="645"/>
    </location>
</feature>